<keyword evidence="2" id="KW-1185">Reference proteome</keyword>
<evidence type="ECO:0000313" key="2">
    <source>
        <dbReference type="Proteomes" id="UP000558089"/>
    </source>
</evidence>
<proteinExistence type="predicted"/>
<sequence>MFKYHKTLNLIVIAILLSTSCSDQQSDLLQETSELRATFLTGKEYRQVKTDYSSLKDSAKNDLWIEKLNQLKGLHLSPNHDNLIDNLTQQLKDDSSDLEKISLLAVELAKITPEYDFLMMFGSLEDYSPKNNGGFHDNVISIDLQENLLKLGSLEKKKNINITGSSPDCNCSWTCDWYNNGYSNTNCNETTTGCGFLWLQSCEEVV</sequence>
<protein>
    <submittedName>
        <fullName evidence="1">Bacteriocin fulvocin C-related protein</fullName>
    </submittedName>
</protein>
<dbReference type="PROSITE" id="PS51257">
    <property type="entry name" value="PROKAR_LIPOPROTEIN"/>
    <property type="match status" value="1"/>
</dbReference>
<accession>A0A850NEC1</accession>
<dbReference type="AlphaFoldDB" id="A0A850NEC1"/>
<dbReference type="Proteomes" id="UP000558089">
    <property type="component" value="Unassembled WGS sequence"/>
</dbReference>
<comment type="caution">
    <text evidence="1">The sequence shown here is derived from an EMBL/GenBank/DDBJ whole genome shotgun (WGS) entry which is preliminary data.</text>
</comment>
<gene>
    <name evidence="1" type="ORF">GUA46_04675</name>
</gene>
<reference evidence="1 2" key="1">
    <citation type="submission" date="2020-01" db="EMBL/GenBank/DDBJ databases">
        <title>Draft Genome Analysis of Muricauda sp. HICW Isolated from coastal seawater of PR China.</title>
        <authorList>
            <person name="Chen M.-X."/>
        </authorList>
    </citation>
    <scope>NUCLEOTIDE SEQUENCE [LARGE SCALE GENOMIC DNA]</scope>
    <source>
        <strain evidence="1 2">HICW</strain>
    </source>
</reference>
<organism evidence="1 2">
    <name type="scientific">Flagellimonas chongwuensis</name>
    <dbReference type="NCBI Taxonomy" id="2697365"/>
    <lineage>
        <taxon>Bacteria</taxon>
        <taxon>Pseudomonadati</taxon>
        <taxon>Bacteroidota</taxon>
        <taxon>Flavobacteriia</taxon>
        <taxon>Flavobacteriales</taxon>
        <taxon>Flavobacteriaceae</taxon>
        <taxon>Flagellimonas</taxon>
    </lineage>
</organism>
<dbReference type="NCBIfam" id="NF033852">
    <property type="entry name" value="fulvocin_rel"/>
    <property type="match status" value="1"/>
</dbReference>
<dbReference type="EMBL" id="WYET01000001">
    <property type="protein sequence ID" value="NVN17626.1"/>
    <property type="molecule type" value="Genomic_DNA"/>
</dbReference>
<name>A0A850NEC1_9FLAO</name>
<dbReference type="RefSeq" id="WP_176619494.1">
    <property type="nucleotide sequence ID" value="NZ_WYET01000001.1"/>
</dbReference>
<evidence type="ECO:0000313" key="1">
    <source>
        <dbReference type="EMBL" id="NVN17626.1"/>
    </source>
</evidence>